<dbReference type="Pfam" id="PF02687">
    <property type="entry name" value="FtsX"/>
    <property type="match status" value="1"/>
</dbReference>
<feature type="transmembrane region" description="Helical" evidence="6">
    <location>
        <begin position="371"/>
        <end position="400"/>
    </location>
</feature>
<feature type="transmembrane region" description="Helical" evidence="6">
    <location>
        <begin position="329"/>
        <end position="350"/>
    </location>
</feature>
<comment type="caution">
    <text evidence="9">The sequence shown here is derived from an EMBL/GenBank/DDBJ whole genome shotgun (WGS) entry which is preliminary data.</text>
</comment>
<evidence type="ECO:0000259" key="7">
    <source>
        <dbReference type="Pfam" id="PF02687"/>
    </source>
</evidence>
<comment type="subcellular location">
    <subcellularLocation>
        <location evidence="1">Cell membrane</location>
        <topology evidence="1">Multi-pass membrane protein</topology>
    </subcellularLocation>
</comment>
<feature type="transmembrane region" description="Helical" evidence="6">
    <location>
        <begin position="415"/>
        <end position="435"/>
    </location>
</feature>
<feature type="domain" description="ABC3 transporter permease C-terminal" evidence="7">
    <location>
        <begin position="331"/>
        <end position="442"/>
    </location>
</feature>
<evidence type="ECO:0008006" key="11">
    <source>
        <dbReference type="Google" id="ProtNLM"/>
    </source>
</evidence>
<dbReference type="PANTHER" id="PTHR30572:SF18">
    <property type="entry name" value="ABC-TYPE MACROLIDE FAMILY EXPORT SYSTEM PERMEASE COMPONENT 2"/>
    <property type="match status" value="1"/>
</dbReference>
<name>A0A091BBA5_9GAMM</name>
<reference evidence="9 10" key="1">
    <citation type="submission" date="2013-09" db="EMBL/GenBank/DDBJ databases">
        <title>Genome sequencing of Arenimonas composti.</title>
        <authorList>
            <person name="Chen F."/>
            <person name="Wang G."/>
        </authorList>
    </citation>
    <scope>NUCLEOTIDE SEQUENCE [LARGE SCALE GENOMIC DNA]</scope>
    <source>
        <strain evidence="9 10">TR7-09</strain>
    </source>
</reference>
<evidence type="ECO:0000256" key="5">
    <source>
        <dbReference type="ARBA" id="ARBA00023136"/>
    </source>
</evidence>
<dbReference type="AlphaFoldDB" id="A0A091BBA5"/>
<feature type="transmembrane region" description="Helical" evidence="6">
    <location>
        <begin position="34"/>
        <end position="57"/>
    </location>
</feature>
<dbReference type="InterPro" id="IPR003838">
    <property type="entry name" value="ABC3_permease_C"/>
</dbReference>
<feature type="domain" description="MacB-like periplasmic core" evidence="8">
    <location>
        <begin position="36"/>
        <end position="286"/>
    </location>
</feature>
<keyword evidence="10" id="KW-1185">Reference proteome</keyword>
<dbReference type="Proteomes" id="UP000029391">
    <property type="component" value="Unassembled WGS sequence"/>
</dbReference>
<dbReference type="PANTHER" id="PTHR30572">
    <property type="entry name" value="MEMBRANE COMPONENT OF TRANSPORTER-RELATED"/>
    <property type="match status" value="1"/>
</dbReference>
<dbReference type="STRING" id="1121013.GCA_000426365_02648"/>
<keyword evidence="3 6" id="KW-0812">Transmembrane</keyword>
<evidence type="ECO:0000256" key="3">
    <source>
        <dbReference type="ARBA" id="ARBA00022692"/>
    </source>
</evidence>
<dbReference type="InterPro" id="IPR050250">
    <property type="entry name" value="Macrolide_Exporter_MacB"/>
</dbReference>
<gene>
    <name evidence="9" type="ORF">P873_13375</name>
</gene>
<dbReference type="Pfam" id="PF12704">
    <property type="entry name" value="MacB_PCD"/>
    <property type="match status" value="1"/>
</dbReference>
<keyword evidence="5 6" id="KW-0472">Membrane</keyword>
<accession>A0A091BBA5</accession>
<keyword evidence="4 6" id="KW-1133">Transmembrane helix</keyword>
<evidence type="ECO:0000313" key="10">
    <source>
        <dbReference type="Proteomes" id="UP000029391"/>
    </source>
</evidence>
<dbReference type="GO" id="GO:0022857">
    <property type="term" value="F:transmembrane transporter activity"/>
    <property type="evidence" value="ECO:0007669"/>
    <property type="project" value="TreeGrafter"/>
</dbReference>
<proteinExistence type="predicted"/>
<evidence type="ECO:0000259" key="8">
    <source>
        <dbReference type="Pfam" id="PF12704"/>
    </source>
</evidence>
<organism evidence="9 10">
    <name type="scientific">Arenimonas composti TR7-09 = DSM 18010</name>
    <dbReference type="NCBI Taxonomy" id="1121013"/>
    <lineage>
        <taxon>Bacteria</taxon>
        <taxon>Pseudomonadati</taxon>
        <taxon>Pseudomonadota</taxon>
        <taxon>Gammaproteobacteria</taxon>
        <taxon>Lysobacterales</taxon>
        <taxon>Lysobacteraceae</taxon>
        <taxon>Arenimonas</taxon>
    </lineage>
</organism>
<protein>
    <recommendedName>
        <fullName evidence="11">ABC transporter permease</fullName>
    </recommendedName>
</protein>
<dbReference type="InterPro" id="IPR025857">
    <property type="entry name" value="MacB_PCD"/>
</dbReference>
<evidence type="ECO:0000256" key="4">
    <source>
        <dbReference type="ARBA" id="ARBA00022989"/>
    </source>
</evidence>
<sequence length="452" mass="48956">MPKPAPSPARAPEEVDMFTYYLGLGFRSLRRNPVLTILMVLTLSVGVAASMTTLTLLHGMSGNPIPGKSDRLFVPLLDNGPGEELDGSGEPPRQVSHTDAVNLWDQAKGALQTPLYGIGPAIDSGRADLPPFFSSGVAVGRDFFAMFDVPFLHGQAWSADDDRRGAAVVVIGRELSERVFGAGVNAVGQTIRISDVDYQVIGVVDTWNPVPKFYRLIGNSSFSESEDVYMPFRTAVNRELQVNGSIDCSSESGPGFQGLVASECVWIQYWVELESASKRQEYADYLNAYINEQKALGRYTRPVNFRLYDVMEWLDFNEVVSDDTRTSTWLAFAFLLVCLVNTVGLLLAKFSARPGEIGVRRALGATRRDVFTQYLTEAGVIGLVGAGVGLGLTFGALAYIRALDESIALVTRIDGAMLGTAVALSIAASLLAGLLPTWRACQVVPALQLKSQ</sequence>
<evidence type="ECO:0000256" key="2">
    <source>
        <dbReference type="ARBA" id="ARBA00022475"/>
    </source>
</evidence>
<dbReference type="GO" id="GO:0005886">
    <property type="term" value="C:plasma membrane"/>
    <property type="evidence" value="ECO:0007669"/>
    <property type="project" value="UniProtKB-SubCell"/>
</dbReference>
<dbReference type="EMBL" id="AWXU01000048">
    <property type="protein sequence ID" value="KFN48797.1"/>
    <property type="molecule type" value="Genomic_DNA"/>
</dbReference>
<keyword evidence="2" id="KW-1003">Cell membrane</keyword>
<evidence type="ECO:0000313" key="9">
    <source>
        <dbReference type="EMBL" id="KFN48797.1"/>
    </source>
</evidence>
<dbReference type="eggNOG" id="COG0577">
    <property type="taxonomic scope" value="Bacteria"/>
</dbReference>
<evidence type="ECO:0000256" key="6">
    <source>
        <dbReference type="SAM" id="Phobius"/>
    </source>
</evidence>
<evidence type="ECO:0000256" key="1">
    <source>
        <dbReference type="ARBA" id="ARBA00004651"/>
    </source>
</evidence>